<dbReference type="AlphaFoldDB" id="K0ESH6"/>
<name>K0ESH6_NOCB7</name>
<evidence type="ECO:0000256" key="2">
    <source>
        <dbReference type="SAM" id="MobiDB-lite"/>
    </source>
</evidence>
<evidence type="ECO:0000313" key="6">
    <source>
        <dbReference type="Proteomes" id="UP000006304"/>
    </source>
</evidence>
<evidence type="ECO:0000313" key="5">
    <source>
        <dbReference type="EMBL" id="AFU00044.1"/>
    </source>
</evidence>
<evidence type="ECO:0000259" key="4">
    <source>
        <dbReference type="PROSITE" id="PS51154"/>
    </source>
</evidence>
<keyword evidence="3" id="KW-1133">Transmembrane helix</keyword>
<dbReference type="KEGG" id="nbr:O3I_010415"/>
<evidence type="ECO:0000256" key="1">
    <source>
        <dbReference type="SAM" id="Coils"/>
    </source>
</evidence>
<proteinExistence type="predicted"/>
<feature type="transmembrane region" description="Helical" evidence="3">
    <location>
        <begin position="425"/>
        <end position="444"/>
    </location>
</feature>
<dbReference type="eggNOG" id="COG4928">
    <property type="taxonomic scope" value="Bacteria"/>
</dbReference>
<gene>
    <name evidence="5" type="ORF">O3I_010415</name>
</gene>
<protein>
    <recommendedName>
        <fullName evidence="4">Macro domain-containing protein</fullName>
    </recommendedName>
</protein>
<feature type="domain" description="Macro" evidence="4">
    <location>
        <begin position="1"/>
        <end position="192"/>
    </location>
</feature>
<dbReference type="InterPro" id="IPR052754">
    <property type="entry name" value="NTPase_KAP_P-loop"/>
</dbReference>
<accession>K0ESH6</accession>
<dbReference type="InterPro" id="IPR011646">
    <property type="entry name" value="KAP_P-loop"/>
</dbReference>
<dbReference type="InterPro" id="IPR002589">
    <property type="entry name" value="Macro_dom"/>
</dbReference>
<dbReference type="PROSITE" id="PS51154">
    <property type="entry name" value="MACRO"/>
    <property type="match status" value="1"/>
</dbReference>
<feature type="region of interest" description="Disordered" evidence="2">
    <location>
        <begin position="704"/>
        <end position="737"/>
    </location>
</feature>
<dbReference type="EMBL" id="CP003876">
    <property type="protein sequence ID" value="AFU00044.1"/>
    <property type="molecule type" value="Genomic_DNA"/>
</dbReference>
<dbReference type="PANTHER" id="PTHR22674:SF6">
    <property type="entry name" value="NTPASE KAP FAMILY P-LOOP DOMAIN-CONTAINING PROTEIN 1"/>
    <property type="match status" value="1"/>
</dbReference>
<dbReference type="InterPro" id="IPR043472">
    <property type="entry name" value="Macro_dom-like"/>
</dbReference>
<dbReference type="HOGENOM" id="CLU_310107_0_0_11"/>
<dbReference type="RefSeq" id="WP_014982899.1">
    <property type="nucleotide sequence ID" value="NC_018681.1"/>
</dbReference>
<feature type="compositionally biased region" description="Basic and acidic residues" evidence="2">
    <location>
        <begin position="710"/>
        <end position="724"/>
    </location>
</feature>
<sequence length="949" mass="102447">MAELSTESILGNIGGIQYSVEVTSRPWELDIDAIVVSFGSVLGTLGRALADQFPESDWGATRYQEIRAAAPVVVDLAGSRSAGTRLRRAILVTPRDGIGDRGDVTADSLRLAAVSTVDAAATGGAHALAFPLLGAGALSEPADRVSAVLVPAVIEAAQAPRNRGIFDLDRVTFICQTVEHAELIRNDFERYRAGSGITLSGGLTSDLVDPNAGLPLSSDQLGFAPYVSMLATVIADRTTPLPLSIGVFGEWGSGKSTFMAMLRERIRLLAGSDTAYCAHIAQIGFNAWHYADTNLWASLGDEIFRQLAGPDIDPKEQAKQIRREIAEHLDQRDQLTLATRQATATVARLQAEVDRAVAERRATAGDLLRTLRRSPAFQSRVEDLWRQLGVTDQSEQAKLFAAELDGTLSEADGLRRASSGRRGRFALVVAVALLFVSAVVAVAVPAVRDWIAPALGLFTVLAGVGLGYLKRAGDGLRGLRTITEEVRTHLDHATEESAHAELAGTLDELRAAEASQRIAQAQLDDVVAHVGELGRELAQLEPGRRLYSFLAERAQGDSYSGNLGLVSTIRKDLAQLVELMDDWRAHPEEWAGAQRPPDHIVLYIDDLDRCRPDQVVEVLQAVHLLLAFKLFVVVVGVDPTWLLRSLRSRYADLLRDDIAEGAADAWHTPADYLEKILNIPLVLPAMSDGSLGRLLRSIADPPVTAAESADGQRETSARATDPNDRTAPPSRSDGSSGVITIEAGSEVAAQESSISTATVPTPIGEAELALLASLDTLITTPREAKRIFNLYRMIRATRDLSDASHFLGSNGQLGEYQAVVVLLGLLTAHPCLLGGVLDARPDPRNDVEGGLAHRAADSSWRQFVADLEPRWSEPSWRNRVVGSFPESHLSQWIRLHQGVTDLTEAVELPDLTVLQTWLPRVRRFSYTLVTATPLATPRVVLTSGGAERG</sequence>
<dbReference type="SUPFAM" id="SSF52949">
    <property type="entry name" value="Macro domain-like"/>
    <property type="match status" value="1"/>
</dbReference>
<dbReference type="Proteomes" id="UP000006304">
    <property type="component" value="Chromosome"/>
</dbReference>
<keyword evidence="3" id="KW-0812">Transmembrane</keyword>
<dbReference type="STRING" id="1133849.O3I_010415"/>
<evidence type="ECO:0000256" key="3">
    <source>
        <dbReference type="SAM" id="Phobius"/>
    </source>
</evidence>
<keyword evidence="1" id="KW-0175">Coiled coil</keyword>
<organism evidence="5 6">
    <name type="scientific">Nocardia brasiliensis (strain ATCC 700358 / HUJEG-1)</name>
    <dbReference type="NCBI Taxonomy" id="1133849"/>
    <lineage>
        <taxon>Bacteria</taxon>
        <taxon>Bacillati</taxon>
        <taxon>Actinomycetota</taxon>
        <taxon>Actinomycetes</taxon>
        <taxon>Mycobacteriales</taxon>
        <taxon>Nocardiaceae</taxon>
        <taxon>Nocardia</taxon>
    </lineage>
</organism>
<dbReference type="PANTHER" id="PTHR22674">
    <property type="entry name" value="NTPASE, KAP FAMILY P-LOOP DOMAIN-CONTAINING 1"/>
    <property type="match status" value="1"/>
</dbReference>
<feature type="coiled-coil region" evidence="1">
    <location>
        <begin position="318"/>
        <end position="359"/>
    </location>
</feature>
<reference evidence="5 6" key="1">
    <citation type="journal article" date="2012" name="J. Bacteriol.">
        <title>Complete genome sequence of Nocardia brasiliensis HUJEG-1.</title>
        <authorList>
            <person name="Vera-Cabrera L."/>
            <person name="Ortiz-Lopez R."/>
            <person name="Elizondo-Gonzalez R."/>
            <person name="Perez-Maya A.A."/>
            <person name="Ocampo-Candiani J."/>
        </authorList>
    </citation>
    <scope>NUCLEOTIDE SEQUENCE [LARGE SCALE GENOMIC DNA]</scope>
    <source>
        <strain evidence="6">ATCC 700358</strain>
    </source>
</reference>
<keyword evidence="6" id="KW-1185">Reference proteome</keyword>
<dbReference type="Pfam" id="PF07693">
    <property type="entry name" value="KAP_NTPase"/>
    <property type="match status" value="1"/>
</dbReference>
<feature type="transmembrane region" description="Helical" evidence="3">
    <location>
        <begin position="450"/>
        <end position="469"/>
    </location>
</feature>
<keyword evidence="3" id="KW-0472">Membrane</keyword>